<protein>
    <submittedName>
        <fullName evidence="1">Uncharacterized protein</fullName>
    </submittedName>
</protein>
<dbReference type="AlphaFoldDB" id="A0A382JAE9"/>
<proteinExistence type="predicted"/>
<organism evidence="1">
    <name type="scientific">marine metagenome</name>
    <dbReference type="NCBI Taxonomy" id="408172"/>
    <lineage>
        <taxon>unclassified sequences</taxon>
        <taxon>metagenomes</taxon>
        <taxon>ecological metagenomes</taxon>
    </lineage>
</organism>
<feature type="non-terminal residue" evidence="1">
    <location>
        <position position="51"/>
    </location>
</feature>
<reference evidence="1" key="1">
    <citation type="submission" date="2018-05" db="EMBL/GenBank/DDBJ databases">
        <authorList>
            <person name="Lanie J.A."/>
            <person name="Ng W.-L."/>
            <person name="Kazmierczak K.M."/>
            <person name="Andrzejewski T.M."/>
            <person name="Davidsen T.M."/>
            <person name="Wayne K.J."/>
            <person name="Tettelin H."/>
            <person name="Glass J.I."/>
            <person name="Rusch D."/>
            <person name="Podicherti R."/>
            <person name="Tsui H.-C.T."/>
            <person name="Winkler M.E."/>
        </authorList>
    </citation>
    <scope>NUCLEOTIDE SEQUENCE</scope>
</reference>
<feature type="non-terminal residue" evidence="1">
    <location>
        <position position="1"/>
    </location>
</feature>
<accession>A0A382JAE9</accession>
<dbReference type="EMBL" id="UINC01072724">
    <property type="protein sequence ID" value="SVC08565.1"/>
    <property type="molecule type" value="Genomic_DNA"/>
</dbReference>
<name>A0A382JAE9_9ZZZZ</name>
<sequence length="51" mass="5560">LAIDYIEITNPKFIPVKVGVAIGASTGTDEVHKIFKANLDKVLYFQIIPGT</sequence>
<gene>
    <name evidence="1" type="ORF">METZ01_LOCUS261419</name>
</gene>
<evidence type="ECO:0000313" key="1">
    <source>
        <dbReference type="EMBL" id="SVC08565.1"/>
    </source>
</evidence>